<evidence type="ECO:0000256" key="4">
    <source>
        <dbReference type="RuleBase" id="RU003690"/>
    </source>
</evidence>
<dbReference type="EMBL" id="MFES01000005">
    <property type="protein sequence ID" value="OGE86200.1"/>
    <property type="molecule type" value="Genomic_DNA"/>
</dbReference>
<gene>
    <name evidence="5" type="ORF">A3J48_01345</name>
</gene>
<comment type="similarity">
    <text evidence="1 4">Belongs to the glycosyl hydrolase 1 family.</text>
</comment>
<dbReference type="STRING" id="1817832.A3J48_01345"/>
<keyword evidence="3" id="KW-0326">Glycosidase</keyword>
<dbReference type="GO" id="GO:0005975">
    <property type="term" value="P:carbohydrate metabolic process"/>
    <property type="evidence" value="ECO:0007669"/>
    <property type="project" value="InterPro"/>
</dbReference>
<accession>A0A1F5P959</accession>
<comment type="caution">
    <text evidence="5">The sequence shown here is derived from an EMBL/GenBank/DDBJ whole genome shotgun (WGS) entry which is preliminary data.</text>
</comment>
<reference evidence="5 6" key="1">
    <citation type="journal article" date="2016" name="Nat. Commun.">
        <title>Thousands of microbial genomes shed light on interconnected biogeochemical processes in an aquifer system.</title>
        <authorList>
            <person name="Anantharaman K."/>
            <person name="Brown C.T."/>
            <person name="Hug L.A."/>
            <person name="Sharon I."/>
            <person name="Castelle C.J."/>
            <person name="Probst A.J."/>
            <person name="Thomas B.C."/>
            <person name="Singh A."/>
            <person name="Wilkins M.J."/>
            <person name="Karaoz U."/>
            <person name="Brodie E.L."/>
            <person name="Williams K.H."/>
            <person name="Hubbard S.S."/>
            <person name="Banfield J.F."/>
        </authorList>
    </citation>
    <scope>NUCLEOTIDE SEQUENCE [LARGE SCALE GENOMIC DNA]</scope>
</reference>
<dbReference type="AlphaFoldDB" id="A0A1F5P959"/>
<protein>
    <recommendedName>
        <fullName evidence="7">Beta-glucosidase</fullName>
    </recommendedName>
</protein>
<dbReference type="Pfam" id="PF00232">
    <property type="entry name" value="Glyco_hydro_1"/>
    <property type="match status" value="2"/>
</dbReference>
<proteinExistence type="inferred from homology"/>
<name>A0A1F5P959_9BACT</name>
<dbReference type="Proteomes" id="UP000176786">
    <property type="component" value="Unassembled WGS sequence"/>
</dbReference>
<evidence type="ECO:0000313" key="6">
    <source>
        <dbReference type="Proteomes" id="UP000176786"/>
    </source>
</evidence>
<evidence type="ECO:0000313" key="5">
    <source>
        <dbReference type="EMBL" id="OGE86200.1"/>
    </source>
</evidence>
<dbReference type="InterPro" id="IPR001360">
    <property type="entry name" value="Glyco_hydro_1"/>
</dbReference>
<organism evidence="5 6">
    <name type="scientific">Candidatus Doudnabacteria bacterium RIFCSPHIGHO2_02_FULL_46_11</name>
    <dbReference type="NCBI Taxonomy" id="1817832"/>
    <lineage>
        <taxon>Bacteria</taxon>
        <taxon>Candidatus Doudnaibacteriota</taxon>
    </lineage>
</organism>
<dbReference type="InterPro" id="IPR017853">
    <property type="entry name" value="GH"/>
</dbReference>
<dbReference type="SUPFAM" id="SSF51445">
    <property type="entry name" value="(Trans)glycosidases"/>
    <property type="match status" value="1"/>
</dbReference>
<keyword evidence="2" id="KW-0378">Hydrolase</keyword>
<dbReference type="PRINTS" id="PR00131">
    <property type="entry name" value="GLHYDRLASE1"/>
</dbReference>
<dbReference type="PANTHER" id="PTHR10353:SF209">
    <property type="entry name" value="GALACTOLIPID GALACTOSYLTRANSFERASE SFR2, CHLOROPLASTIC"/>
    <property type="match status" value="1"/>
</dbReference>
<evidence type="ECO:0008006" key="7">
    <source>
        <dbReference type="Google" id="ProtNLM"/>
    </source>
</evidence>
<evidence type="ECO:0000256" key="3">
    <source>
        <dbReference type="ARBA" id="ARBA00023295"/>
    </source>
</evidence>
<sequence length="429" mass="50289">MQELKFPNKFLWGAATSAHQVEGDNSNNDWWQAENQGLLSHPARDAADHYNRFAQDFDLARELGHNAHRLSIEWSRIEPKPGQFDEQATRHYRRVLLYLREHGIEPIVTLHHFTNPIWFAEICGWENKNSPEIFARYVAYCNEHFGDYIKWWVTINEPTVYVLQGYFMGVWPPFQKNVPKGIKVLWNMAKAHRAAYRVLKKLSDGHKENFVSIAHNMAAYVPARQNNPIEKILASIIGYFSNDYFLRLIKKHYDYIGLNYYMVKRVHFNGKINFFIPQSSAKTDMGWEIAPLGLLQVLRHLPKYKKPILITENGLADAKDDRRWPFILNHLLMVHTAITEGVDVRGYLHWSLMDNLELAEGFGPRFGLIKINYDNQAREIRESARKYASIIKKNAIPVETIQPLLENNKYYPEVLRRYLQNIIRIKPQS</sequence>
<evidence type="ECO:0000256" key="1">
    <source>
        <dbReference type="ARBA" id="ARBA00010838"/>
    </source>
</evidence>
<dbReference type="Gene3D" id="3.20.20.80">
    <property type="entry name" value="Glycosidases"/>
    <property type="match status" value="1"/>
</dbReference>
<dbReference type="GO" id="GO:0008422">
    <property type="term" value="F:beta-glucosidase activity"/>
    <property type="evidence" value="ECO:0007669"/>
    <property type="project" value="TreeGrafter"/>
</dbReference>
<dbReference type="PANTHER" id="PTHR10353">
    <property type="entry name" value="GLYCOSYL HYDROLASE"/>
    <property type="match status" value="1"/>
</dbReference>
<evidence type="ECO:0000256" key="2">
    <source>
        <dbReference type="ARBA" id="ARBA00022801"/>
    </source>
</evidence>